<evidence type="ECO:0000256" key="4">
    <source>
        <dbReference type="HAMAP-Rule" id="MF_03011"/>
    </source>
</evidence>
<evidence type="ECO:0000256" key="5">
    <source>
        <dbReference type="SAM" id="MobiDB-lite"/>
    </source>
</evidence>
<protein>
    <recommendedName>
        <fullName evidence="4">Eukaryotic translation initiation factor 3 subunit L</fullName>
        <shortName evidence="4">eIF3l</shortName>
    </recommendedName>
</protein>
<dbReference type="HAMAP" id="MF_03011">
    <property type="entry name" value="eIF3l"/>
    <property type="match status" value="1"/>
</dbReference>
<dbReference type="GO" id="GO:0001732">
    <property type="term" value="P:formation of cytoplasmic translation initiation complex"/>
    <property type="evidence" value="ECO:0007669"/>
    <property type="project" value="UniProtKB-UniRule"/>
</dbReference>
<evidence type="ECO:0000313" key="8">
    <source>
        <dbReference type="Proteomes" id="UP000279236"/>
    </source>
</evidence>
<comment type="caution">
    <text evidence="7">The sequence shown here is derived from an EMBL/GenBank/DDBJ whole genome shotgun (WGS) entry which is preliminary data.</text>
</comment>
<dbReference type="PROSITE" id="PS50250">
    <property type="entry name" value="PCI"/>
    <property type="match status" value="1"/>
</dbReference>
<feature type="compositionally biased region" description="Polar residues" evidence="5">
    <location>
        <begin position="569"/>
        <end position="579"/>
    </location>
</feature>
<dbReference type="GO" id="GO:0016282">
    <property type="term" value="C:eukaryotic 43S preinitiation complex"/>
    <property type="evidence" value="ECO:0007669"/>
    <property type="project" value="UniProtKB-UniRule"/>
</dbReference>
<dbReference type="AlphaFoldDB" id="A0A427Y728"/>
<keyword evidence="8" id="KW-1185">Reference proteome</keyword>
<keyword evidence="1 4" id="KW-0963">Cytoplasm</keyword>
<dbReference type="EMBL" id="RSCE01000002">
    <property type="protein sequence ID" value="RSH86891.1"/>
    <property type="molecule type" value="Genomic_DNA"/>
</dbReference>
<comment type="subcellular location">
    <subcellularLocation>
        <location evidence="4">Cytoplasm</location>
    </subcellularLocation>
</comment>
<gene>
    <name evidence="7" type="ORF">EHS24_005169</name>
</gene>
<dbReference type="GO" id="GO:0003743">
    <property type="term" value="F:translation initiation factor activity"/>
    <property type="evidence" value="ECO:0007669"/>
    <property type="project" value="UniProtKB-UniRule"/>
</dbReference>
<dbReference type="PANTHER" id="PTHR13242:SF0">
    <property type="entry name" value="EUKARYOTIC TRANSLATION INITIATION FACTOR 3 SUBUNIT L"/>
    <property type="match status" value="1"/>
</dbReference>
<dbReference type="Proteomes" id="UP000279236">
    <property type="component" value="Unassembled WGS sequence"/>
</dbReference>
<dbReference type="GO" id="GO:0033290">
    <property type="term" value="C:eukaryotic 48S preinitiation complex"/>
    <property type="evidence" value="ECO:0007669"/>
    <property type="project" value="UniProtKB-UniRule"/>
</dbReference>
<evidence type="ECO:0000256" key="3">
    <source>
        <dbReference type="ARBA" id="ARBA00022917"/>
    </source>
</evidence>
<evidence type="ECO:0000256" key="2">
    <source>
        <dbReference type="ARBA" id="ARBA00022540"/>
    </source>
</evidence>
<evidence type="ECO:0000256" key="1">
    <source>
        <dbReference type="ARBA" id="ARBA00022490"/>
    </source>
</evidence>
<dbReference type="Pfam" id="PF10255">
    <property type="entry name" value="Paf67"/>
    <property type="match status" value="1"/>
</dbReference>
<dbReference type="STRING" id="105984.A0A427Y728"/>
<dbReference type="InterPro" id="IPR000717">
    <property type="entry name" value="PCI_dom"/>
</dbReference>
<dbReference type="RefSeq" id="XP_028479676.1">
    <property type="nucleotide sequence ID" value="XM_028620704.1"/>
</dbReference>
<sequence>MADPTAFYEPEEDELLSSLAVPQYGGEGGYDEESYHRIQELEQNAYAQQLAAAEQEQAQALEQVPEDVKRFLVLFHQAILENDLPAITNMYESGWNKLTQAHYQQAEWPEAELIAPLVQNDQVFLTLYRELYFRHVYARLQPTIDDRFQSYENICELFNYLLNSDGPVPLDLPIQWLWDMLDEFVYQFQSFAQWRANPKNKSEDELDMLAEASQIWSCYSVLNVLYSLVQKSQINEQLRAEKEGKSAEEVADIAGQYGSKPLYRNLGYFSLICLLRVHVLLGDPTLALQTMENVELGGGAFLTRITACHVTTYYHVGCAYMALGRWPDAIKTFVSVLIFFLRMKQYHTRSYQYGSISKQSERMYALLAICTTLSPGPSDDSIMTIVKEHYGDQLTTLQRGGDEALEVFKELFLQACPKYLSVNPPPYEDTEALQTWMSNPPPDAVQRHLELFLSDVLAIRGVSNVRNLLKLYTSIDAAKLAAFLDTSASGADAEEDVLQQLMVLKAASRTYGKSQNDGSLLDGDRIVTNNLDFRIDGAMVHVEETTSHRRYAGFFIRNAEHAQRVFNTIHSSPLPSQRRQGAAADKEGKQDEKKTERKPQAWAPKSRQVRVAA</sequence>
<comment type="function">
    <text evidence="4">Component of the eukaryotic translation initiation factor 3 (eIF-3) complex, which is involved in protein synthesis of a specialized repertoire of mRNAs and, together with other initiation factors, stimulates binding of mRNA and methionyl-tRNAi to the 40S ribosome. The eIF-3 complex specifically targets and initiates translation of a subset of mRNAs involved in cell proliferation.</text>
</comment>
<dbReference type="GeneID" id="39589712"/>
<dbReference type="SUPFAM" id="SSF48452">
    <property type="entry name" value="TPR-like"/>
    <property type="match status" value="1"/>
</dbReference>
<dbReference type="OrthoDB" id="15082at2759"/>
<feature type="domain" description="PCI" evidence="6">
    <location>
        <begin position="332"/>
        <end position="549"/>
    </location>
</feature>
<dbReference type="PANTHER" id="PTHR13242">
    <property type="entry name" value="EUKARYOTIC TRANSLATION INITIATION FACTOR 3"/>
    <property type="match status" value="1"/>
</dbReference>
<evidence type="ECO:0000313" key="7">
    <source>
        <dbReference type="EMBL" id="RSH86891.1"/>
    </source>
</evidence>
<dbReference type="InterPro" id="IPR019382">
    <property type="entry name" value="eIF3l"/>
</dbReference>
<reference evidence="7 8" key="1">
    <citation type="submission" date="2018-11" db="EMBL/GenBank/DDBJ databases">
        <title>Genome sequence of Apiotrichum porosum DSM 27194.</title>
        <authorList>
            <person name="Aliyu H."/>
            <person name="Gorte O."/>
            <person name="Ochsenreither K."/>
        </authorList>
    </citation>
    <scope>NUCLEOTIDE SEQUENCE [LARGE SCALE GENOMIC DNA]</scope>
    <source>
        <strain evidence="7 8">DSM 27194</strain>
    </source>
</reference>
<dbReference type="GO" id="GO:0005852">
    <property type="term" value="C:eukaryotic translation initiation factor 3 complex"/>
    <property type="evidence" value="ECO:0007669"/>
    <property type="project" value="UniProtKB-UniRule"/>
</dbReference>
<evidence type="ECO:0000259" key="6">
    <source>
        <dbReference type="PROSITE" id="PS50250"/>
    </source>
</evidence>
<keyword evidence="3 4" id="KW-0648">Protein biosynthesis</keyword>
<feature type="region of interest" description="Disordered" evidence="5">
    <location>
        <begin position="569"/>
        <end position="613"/>
    </location>
</feature>
<feature type="compositionally biased region" description="Basic and acidic residues" evidence="5">
    <location>
        <begin position="584"/>
        <end position="599"/>
    </location>
</feature>
<accession>A0A427Y728</accession>
<proteinExistence type="inferred from homology"/>
<keyword evidence="2 4" id="KW-0396">Initiation factor</keyword>
<dbReference type="InterPro" id="IPR011990">
    <property type="entry name" value="TPR-like_helical_dom_sf"/>
</dbReference>
<comment type="similarity">
    <text evidence="4">Belongs to the eIF-3 subunit L family.</text>
</comment>
<name>A0A427Y728_9TREE</name>
<comment type="subunit">
    <text evidence="4">Component of the eukaryotic translation initiation factor 3 (eIF-3) complex.</text>
</comment>
<organism evidence="7 8">
    <name type="scientific">Apiotrichum porosum</name>
    <dbReference type="NCBI Taxonomy" id="105984"/>
    <lineage>
        <taxon>Eukaryota</taxon>
        <taxon>Fungi</taxon>
        <taxon>Dikarya</taxon>
        <taxon>Basidiomycota</taxon>
        <taxon>Agaricomycotina</taxon>
        <taxon>Tremellomycetes</taxon>
        <taxon>Trichosporonales</taxon>
        <taxon>Trichosporonaceae</taxon>
        <taxon>Apiotrichum</taxon>
    </lineage>
</organism>